<dbReference type="InterPro" id="IPR020594">
    <property type="entry name" value="Ribosomal_bL9_bac/chp"/>
</dbReference>
<dbReference type="InterPro" id="IPR000244">
    <property type="entry name" value="Ribosomal_bL9"/>
</dbReference>
<comment type="similarity">
    <text evidence="1 7">Belongs to the bacterial ribosomal protein bL9 family.</text>
</comment>
<organism evidence="10">
    <name type="scientific">uncultured marine bacterium EB0_41B09</name>
    <dbReference type="NCBI Taxonomy" id="415438"/>
    <lineage>
        <taxon>Bacteria</taxon>
        <taxon>environmental samples</taxon>
    </lineage>
</organism>
<dbReference type="InterPro" id="IPR036935">
    <property type="entry name" value="Ribosomal_bL9_N_sf"/>
</dbReference>
<dbReference type="InterPro" id="IPR036791">
    <property type="entry name" value="Ribosomal_bL9_C_sf"/>
</dbReference>
<keyword evidence="5 7" id="KW-0687">Ribonucleoprotein</keyword>
<evidence type="ECO:0000256" key="6">
    <source>
        <dbReference type="ARBA" id="ARBA00035292"/>
    </source>
</evidence>
<dbReference type="GO" id="GO:0019843">
    <property type="term" value="F:rRNA binding"/>
    <property type="evidence" value="ECO:0007669"/>
    <property type="project" value="UniProtKB-UniRule"/>
</dbReference>
<dbReference type="InterPro" id="IPR020070">
    <property type="entry name" value="Ribosomal_bL9_N"/>
</dbReference>
<accession>A4GI34</accession>
<dbReference type="GO" id="GO:0005840">
    <property type="term" value="C:ribosome"/>
    <property type="evidence" value="ECO:0007669"/>
    <property type="project" value="UniProtKB-KW"/>
</dbReference>
<dbReference type="InterPro" id="IPR009027">
    <property type="entry name" value="Ribosomal_bL9/RNase_H1_N"/>
</dbReference>
<dbReference type="SUPFAM" id="SSF55658">
    <property type="entry name" value="L9 N-domain-like"/>
    <property type="match status" value="1"/>
</dbReference>
<dbReference type="HAMAP" id="MF_00503">
    <property type="entry name" value="Ribosomal_bL9"/>
    <property type="match status" value="1"/>
</dbReference>
<evidence type="ECO:0000256" key="2">
    <source>
        <dbReference type="ARBA" id="ARBA00022730"/>
    </source>
</evidence>
<feature type="domain" description="Ribosomal protein L9" evidence="9">
    <location>
        <begin position="13"/>
        <end position="40"/>
    </location>
</feature>
<dbReference type="NCBIfam" id="TIGR00158">
    <property type="entry name" value="L9"/>
    <property type="match status" value="1"/>
</dbReference>
<evidence type="ECO:0000256" key="1">
    <source>
        <dbReference type="ARBA" id="ARBA00010605"/>
    </source>
</evidence>
<feature type="coiled-coil region" evidence="8">
    <location>
        <begin position="37"/>
        <end position="74"/>
    </location>
</feature>
<evidence type="ECO:0000256" key="4">
    <source>
        <dbReference type="ARBA" id="ARBA00022980"/>
    </source>
</evidence>
<evidence type="ECO:0000256" key="3">
    <source>
        <dbReference type="ARBA" id="ARBA00022884"/>
    </source>
</evidence>
<dbReference type="AlphaFoldDB" id="A4GI34"/>
<name>A4GI34_9BACT</name>
<evidence type="ECO:0000256" key="7">
    <source>
        <dbReference type="HAMAP-Rule" id="MF_00503"/>
    </source>
</evidence>
<dbReference type="Pfam" id="PF01281">
    <property type="entry name" value="Ribosomal_L9_N"/>
    <property type="match status" value="1"/>
</dbReference>
<dbReference type="EMBL" id="EF089400">
    <property type="protein sequence ID" value="ABL97745.1"/>
    <property type="molecule type" value="Genomic_DNA"/>
</dbReference>
<evidence type="ECO:0000313" key="10">
    <source>
        <dbReference type="EMBL" id="ABL97745.1"/>
    </source>
</evidence>
<reference evidence="10" key="1">
    <citation type="journal article" date="2007" name="Environ. Microbiol.">
        <title>Proteorhodopsin photosystem gene clusters exhibit co-evolutionary trends and shared ancestry among diverse marine microbial phyla.</title>
        <authorList>
            <person name="McCarren J."/>
            <person name="Delong E.F."/>
        </authorList>
    </citation>
    <scope>NUCLEOTIDE SEQUENCE</scope>
</reference>
<proteinExistence type="inferred from homology"/>
<keyword evidence="8" id="KW-0175">Coiled coil</keyword>
<dbReference type="InterPro" id="IPR020069">
    <property type="entry name" value="Ribosomal_bL9_C"/>
</dbReference>
<gene>
    <name evidence="7" type="primary">rplI</name>
    <name evidence="10" type="ORF">MBMO_EB0-41B09.0015</name>
</gene>
<dbReference type="Pfam" id="PF03948">
    <property type="entry name" value="Ribosomal_L9_C"/>
    <property type="match status" value="1"/>
</dbReference>
<comment type="function">
    <text evidence="7">Binds to the 23S rRNA.</text>
</comment>
<sequence>MEIILLEKIVNLGELGDVVNVKDGFGRNFLIPQGKAKRATAQNMEEFKVKKAELEKQQAALEKLSQQRAKKLEGVSIKISQKAGVDGKLFGSVSNIDISEALAKEGHEIVKSEIRLPEGPLKSTGEFDITVDLQHDSTASIKVTIEGEE</sequence>
<evidence type="ECO:0000259" key="9">
    <source>
        <dbReference type="PROSITE" id="PS00651"/>
    </source>
</evidence>
<dbReference type="PROSITE" id="PS00651">
    <property type="entry name" value="RIBOSOMAL_L9"/>
    <property type="match status" value="1"/>
</dbReference>
<dbReference type="PANTHER" id="PTHR21368">
    <property type="entry name" value="50S RIBOSOMAL PROTEIN L9"/>
    <property type="match status" value="1"/>
</dbReference>
<dbReference type="GO" id="GO:0003735">
    <property type="term" value="F:structural constituent of ribosome"/>
    <property type="evidence" value="ECO:0007669"/>
    <property type="project" value="InterPro"/>
</dbReference>
<dbReference type="GO" id="GO:0006412">
    <property type="term" value="P:translation"/>
    <property type="evidence" value="ECO:0007669"/>
    <property type="project" value="UniProtKB-UniRule"/>
</dbReference>
<keyword evidence="2 7" id="KW-0699">rRNA-binding</keyword>
<evidence type="ECO:0000256" key="5">
    <source>
        <dbReference type="ARBA" id="ARBA00023274"/>
    </source>
</evidence>
<dbReference type="Gene3D" id="3.10.430.100">
    <property type="entry name" value="Ribosomal protein L9, C-terminal domain"/>
    <property type="match status" value="1"/>
</dbReference>
<dbReference type="GO" id="GO:1990904">
    <property type="term" value="C:ribonucleoprotein complex"/>
    <property type="evidence" value="ECO:0007669"/>
    <property type="project" value="UniProtKB-KW"/>
</dbReference>
<keyword evidence="3 7" id="KW-0694">RNA-binding</keyword>
<protein>
    <recommendedName>
        <fullName evidence="6 7">Large ribosomal subunit protein bL9</fullName>
    </recommendedName>
</protein>
<evidence type="ECO:0000256" key="8">
    <source>
        <dbReference type="SAM" id="Coils"/>
    </source>
</evidence>
<dbReference type="SUPFAM" id="SSF55653">
    <property type="entry name" value="Ribosomal protein L9 C-domain"/>
    <property type="match status" value="1"/>
</dbReference>
<dbReference type="Gene3D" id="3.40.5.10">
    <property type="entry name" value="Ribosomal protein L9, N-terminal domain"/>
    <property type="match status" value="1"/>
</dbReference>
<keyword evidence="4 7" id="KW-0689">Ribosomal protein</keyword>